<keyword evidence="1" id="KW-1133">Transmembrane helix</keyword>
<proteinExistence type="predicted"/>
<evidence type="ECO:0000313" key="2">
    <source>
        <dbReference type="EMBL" id="OHS98660.1"/>
    </source>
</evidence>
<sequence length="224" mass="26332">MDFEESAFQIASSLYHQLKPDEEYISVLQNAVLFIKPFRSFFLYVICNVIFLIVYSFHFSAYSLVLLLFAIQSIPSHLYHDYLMKIYSCFNFKVNQEKYLISKPLPLDHLCCLVSIIMLEIHQCIVYYIQAVKKGELIDISVLTLIFSFTFYFLYKIGDAFFIWLVLHLISFIPIVLTKRISFNFTKFPVKLEKAILVRLRAQIVEEERLSFLHAHQAAINEGK</sequence>
<comment type="caution">
    <text evidence="2">The sequence shown here is derived from an EMBL/GenBank/DDBJ whole genome shotgun (WGS) entry which is preliminary data.</text>
</comment>
<protein>
    <submittedName>
        <fullName evidence="2">Uncharacterized protein</fullName>
    </submittedName>
</protein>
<dbReference type="EMBL" id="MLAK01001041">
    <property type="protein sequence ID" value="OHS98660.1"/>
    <property type="molecule type" value="Genomic_DNA"/>
</dbReference>
<keyword evidence="1" id="KW-0812">Transmembrane</keyword>
<feature type="transmembrane region" description="Helical" evidence="1">
    <location>
        <begin position="41"/>
        <end position="74"/>
    </location>
</feature>
<name>A0A1J4JN28_9EUKA</name>
<dbReference type="GeneID" id="94844630"/>
<keyword evidence="1" id="KW-0472">Membrane</keyword>
<dbReference type="AlphaFoldDB" id="A0A1J4JN28"/>
<dbReference type="VEuPathDB" id="TrichDB:TRFO_34875"/>
<evidence type="ECO:0000313" key="3">
    <source>
        <dbReference type="Proteomes" id="UP000179807"/>
    </source>
</evidence>
<organism evidence="2 3">
    <name type="scientific">Tritrichomonas foetus</name>
    <dbReference type="NCBI Taxonomy" id="1144522"/>
    <lineage>
        <taxon>Eukaryota</taxon>
        <taxon>Metamonada</taxon>
        <taxon>Parabasalia</taxon>
        <taxon>Tritrichomonadida</taxon>
        <taxon>Tritrichomonadidae</taxon>
        <taxon>Tritrichomonas</taxon>
    </lineage>
</organism>
<gene>
    <name evidence="2" type="ORF">TRFO_34875</name>
</gene>
<keyword evidence="3" id="KW-1185">Reference proteome</keyword>
<accession>A0A1J4JN28</accession>
<feature type="transmembrane region" description="Helical" evidence="1">
    <location>
        <begin position="136"/>
        <end position="155"/>
    </location>
</feature>
<feature type="transmembrane region" description="Helical" evidence="1">
    <location>
        <begin position="161"/>
        <end position="178"/>
    </location>
</feature>
<evidence type="ECO:0000256" key="1">
    <source>
        <dbReference type="SAM" id="Phobius"/>
    </source>
</evidence>
<dbReference type="Proteomes" id="UP000179807">
    <property type="component" value="Unassembled WGS sequence"/>
</dbReference>
<dbReference type="RefSeq" id="XP_068351797.1">
    <property type="nucleotide sequence ID" value="XM_068509926.1"/>
</dbReference>
<reference evidence="2" key="1">
    <citation type="submission" date="2016-10" db="EMBL/GenBank/DDBJ databases">
        <authorList>
            <person name="Benchimol M."/>
            <person name="Almeida L.G."/>
            <person name="Vasconcelos A.T."/>
            <person name="Perreira-Neves A."/>
            <person name="Rosa I.A."/>
            <person name="Tasca T."/>
            <person name="Bogo M.R."/>
            <person name="de Souza W."/>
        </authorList>
    </citation>
    <scope>NUCLEOTIDE SEQUENCE [LARGE SCALE GENOMIC DNA]</scope>
    <source>
        <strain evidence="2">K</strain>
    </source>
</reference>